<dbReference type="Proteomes" id="UP000679749">
    <property type="component" value="Unassembled WGS sequence"/>
</dbReference>
<evidence type="ECO:0000259" key="1">
    <source>
        <dbReference type="Pfam" id="PF13271"/>
    </source>
</evidence>
<name>A0A942U3Q5_9BACI</name>
<organism evidence="2 3">
    <name type="scientific">Neobacillus rhizophilus</name>
    <dbReference type="NCBI Taxonomy" id="2833579"/>
    <lineage>
        <taxon>Bacteria</taxon>
        <taxon>Bacillati</taxon>
        <taxon>Bacillota</taxon>
        <taxon>Bacilli</taxon>
        <taxon>Bacillales</taxon>
        <taxon>Bacillaceae</taxon>
        <taxon>Neobacillus</taxon>
    </lineage>
</organism>
<dbReference type="AlphaFoldDB" id="A0A942U3Q5"/>
<dbReference type="EMBL" id="JAGYPF010000002">
    <property type="protein sequence ID" value="MBS4212660.1"/>
    <property type="molecule type" value="Genomic_DNA"/>
</dbReference>
<reference evidence="2" key="1">
    <citation type="submission" date="2021-05" db="EMBL/GenBank/DDBJ databases">
        <title>Novel Bacillus species.</title>
        <authorList>
            <person name="Liu G."/>
        </authorList>
    </citation>
    <scope>NUCLEOTIDE SEQUENCE</scope>
    <source>
        <strain evidence="2">FJAT-49825</strain>
    </source>
</reference>
<dbReference type="RefSeq" id="WP_213117193.1">
    <property type="nucleotide sequence ID" value="NZ_JAGYPF010000002.1"/>
</dbReference>
<gene>
    <name evidence="2" type="ORF">KHA99_09395</name>
</gene>
<accession>A0A942U3Q5</accession>
<dbReference type="Pfam" id="PF13271">
    <property type="entry name" value="DUF4062"/>
    <property type="match status" value="1"/>
</dbReference>
<comment type="caution">
    <text evidence="2">The sequence shown here is derived from an EMBL/GenBank/DDBJ whole genome shotgun (WGS) entry which is preliminary data.</text>
</comment>
<feature type="domain" description="DUF4062" evidence="1">
    <location>
        <begin position="6"/>
        <end position="91"/>
    </location>
</feature>
<dbReference type="InterPro" id="IPR025139">
    <property type="entry name" value="DUF4062"/>
</dbReference>
<protein>
    <submittedName>
        <fullName evidence="2">DUF4062 domain-containing protein</fullName>
    </submittedName>
</protein>
<evidence type="ECO:0000313" key="2">
    <source>
        <dbReference type="EMBL" id="MBS4212660.1"/>
    </source>
</evidence>
<evidence type="ECO:0000313" key="3">
    <source>
        <dbReference type="Proteomes" id="UP000679749"/>
    </source>
</evidence>
<sequence length="391" mass="45048">MSNPLKIFISSVGQDSLSPLRNQLFDELKGMAHHPVMYERNIGPWPRAQSVQRCLEAVSESDIFILLISNKGGSYYQEYGATVTHLEFLRANNENKTVIPFIERSVSDLYWRMNSQFEEKIQQYIEVNGQHPDSYSEIAEEIWKGHSSYPSNSHIDSYVFGFIHDLVTKGNYFEPLNLGIAPLEKIKEYLSDLFRQARTLLAIEPIIHQHIQNASLHQKHTEFSFKLLDFIKEGQITNCRLFLAHIQALMDGGDILYKKGTVFEKNIGYFEPCCGITMYKIFPDSQELILLEATGIAGDDNRSYSLADNTSFVVQTYLDSLENKLFYQPEKQLLYFTIKASKYILCLHYPVSDDFTEEIMERFQKDVFDAILNSESQLYRGFVTKLLGGLD</sequence>
<keyword evidence="3" id="KW-1185">Reference proteome</keyword>
<proteinExistence type="predicted"/>